<dbReference type="PROSITE" id="PS00028">
    <property type="entry name" value="ZINC_FINGER_C2H2_1"/>
    <property type="match status" value="1"/>
</dbReference>
<evidence type="ECO:0000256" key="2">
    <source>
        <dbReference type="SAM" id="MobiDB-lite"/>
    </source>
</evidence>
<keyword evidence="1" id="KW-0862">Zinc</keyword>
<dbReference type="InterPro" id="IPR013087">
    <property type="entry name" value="Znf_C2H2_type"/>
</dbReference>
<keyword evidence="5" id="KW-1185">Reference proteome</keyword>
<feature type="compositionally biased region" description="Acidic residues" evidence="2">
    <location>
        <begin position="121"/>
        <end position="132"/>
    </location>
</feature>
<comment type="caution">
    <text evidence="4">The sequence shown here is derived from an EMBL/GenBank/DDBJ whole genome shotgun (WGS) entry which is preliminary data.</text>
</comment>
<name>A0ABY0FV27_9PLEO</name>
<keyword evidence="1" id="KW-0479">Metal-binding</keyword>
<evidence type="ECO:0000313" key="5">
    <source>
        <dbReference type="Proteomes" id="UP000293195"/>
    </source>
</evidence>
<keyword evidence="1" id="KW-0863">Zinc-finger</keyword>
<accession>A0ABY0FV27</accession>
<feature type="compositionally biased region" description="Polar residues" evidence="2">
    <location>
        <begin position="86"/>
        <end position="99"/>
    </location>
</feature>
<organism evidence="4 5">
    <name type="scientific">Alternaria tenuissima</name>
    <dbReference type="NCBI Taxonomy" id="119927"/>
    <lineage>
        <taxon>Eukaryota</taxon>
        <taxon>Fungi</taxon>
        <taxon>Dikarya</taxon>
        <taxon>Ascomycota</taxon>
        <taxon>Pezizomycotina</taxon>
        <taxon>Dothideomycetes</taxon>
        <taxon>Pleosporomycetidae</taxon>
        <taxon>Pleosporales</taxon>
        <taxon>Pleosporineae</taxon>
        <taxon>Pleosporaceae</taxon>
        <taxon>Alternaria</taxon>
        <taxon>Alternaria sect. Alternaria</taxon>
        <taxon>Alternaria alternata complex</taxon>
    </lineage>
</organism>
<proteinExistence type="predicted"/>
<feature type="region of interest" description="Disordered" evidence="2">
    <location>
        <begin position="84"/>
        <end position="132"/>
    </location>
</feature>
<protein>
    <recommendedName>
        <fullName evidence="3">C2H2-type domain-containing protein</fullName>
    </recommendedName>
</protein>
<evidence type="ECO:0000313" key="4">
    <source>
        <dbReference type="EMBL" id="RYN90226.1"/>
    </source>
</evidence>
<dbReference type="EMBL" id="PDXF01000078">
    <property type="protein sequence ID" value="RYN90226.1"/>
    <property type="molecule type" value="Genomic_DNA"/>
</dbReference>
<gene>
    <name evidence="4" type="ORF">AA0119_g11096</name>
</gene>
<dbReference type="Proteomes" id="UP000293195">
    <property type="component" value="Unassembled WGS sequence"/>
</dbReference>
<dbReference type="SMART" id="SM00355">
    <property type="entry name" value="ZnF_C2H2"/>
    <property type="match status" value="2"/>
</dbReference>
<reference evidence="5" key="1">
    <citation type="journal article" date="2019" name="bioRxiv">
        <title>Genomics, evolutionary history and diagnostics of the Alternaria alternata species group including apple and Asian pear pathotypes.</title>
        <authorList>
            <person name="Armitage A.D."/>
            <person name="Cockerton H.M."/>
            <person name="Sreenivasaprasad S."/>
            <person name="Woodhall J.W."/>
            <person name="Lane C.R."/>
            <person name="Harrison R.J."/>
            <person name="Clarkson J.P."/>
        </authorList>
    </citation>
    <scope>NUCLEOTIDE SEQUENCE [LARGE SCALE GENOMIC DNA]</scope>
    <source>
        <strain evidence="5">FERA 635</strain>
    </source>
</reference>
<sequence length="166" mass="18640">MLRQHTGTNDAALRRAHLCTKCEQTFCSQRAMEQHRDAPSHDTMFTCDVCKRPFGSRKAVEQHNKKSSLHARRLAQANLAVGNVLGASSNPRNPSSYQMESLERATPSTPIKEDTRSSSDSWEEYSDDEDVLAEDRPGAVWDEDQNWALCDTDCGWCGHCADGMDY</sequence>
<evidence type="ECO:0000256" key="1">
    <source>
        <dbReference type="PROSITE-ProRule" id="PRU00042"/>
    </source>
</evidence>
<feature type="domain" description="C2H2-type" evidence="3">
    <location>
        <begin position="45"/>
        <end position="75"/>
    </location>
</feature>
<evidence type="ECO:0000259" key="3">
    <source>
        <dbReference type="PROSITE" id="PS50157"/>
    </source>
</evidence>
<dbReference type="Gene3D" id="3.30.160.60">
    <property type="entry name" value="Classic Zinc Finger"/>
    <property type="match status" value="1"/>
</dbReference>
<dbReference type="PROSITE" id="PS50157">
    <property type="entry name" value="ZINC_FINGER_C2H2_2"/>
    <property type="match status" value="1"/>
</dbReference>